<feature type="repeat" description="ARM" evidence="1">
    <location>
        <begin position="904"/>
        <end position="931"/>
    </location>
</feature>
<dbReference type="InterPro" id="IPR016024">
    <property type="entry name" value="ARM-type_fold"/>
</dbReference>
<feature type="repeat" description="ARM" evidence="1">
    <location>
        <begin position="672"/>
        <end position="714"/>
    </location>
</feature>
<feature type="compositionally biased region" description="Acidic residues" evidence="2">
    <location>
        <begin position="294"/>
        <end position="311"/>
    </location>
</feature>
<evidence type="ECO:0000313" key="3">
    <source>
        <dbReference type="EMBL" id="VDK34651.1"/>
    </source>
</evidence>
<feature type="repeat" description="ARM" evidence="1">
    <location>
        <begin position="371"/>
        <end position="413"/>
    </location>
</feature>
<dbReference type="PANTHER" id="PTHR46241:SF1">
    <property type="entry name" value="OUTER DYNEIN ARM-DOCKING COMPLEX SUBUNIT 2"/>
    <property type="match status" value="1"/>
</dbReference>
<dbReference type="WBParaSite" id="TASK_0000518001-mRNA-1">
    <property type="protein sequence ID" value="TASK_0000518001-mRNA-1"/>
    <property type="gene ID" value="TASK_0000518001"/>
</dbReference>
<name>A0A0R3W513_TAEAS</name>
<dbReference type="InterPro" id="IPR000225">
    <property type="entry name" value="Armadillo"/>
</dbReference>
<dbReference type="Gene3D" id="1.25.10.10">
    <property type="entry name" value="Leucine-rich Repeat Variant"/>
    <property type="match status" value="4"/>
</dbReference>
<dbReference type="EMBL" id="UYRS01018398">
    <property type="protein sequence ID" value="VDK34651.1"/>
    <property type="molecule type" value="Genomic_DNA"/>
</dbReference>
<sequence length="983" mass="108464">MGLALSSHAEWSENKDEEHKTLMFSDVNNFIIESYTSFVAPENHATSKELDKDGKPVAILERVSNGEFKATARTFRALNHLLDAAAYTVKRSNGYRAPPWREVLGDVAYFLITVGGHENVLSATASKKGWFVNRGFVSGKCELSFDQEGEIYPTLLALLRCECSAFEEFLSSPEGALLMYRLKWLYKTKMSFEKSRTDSTHEDVEMKLDGNSLDRDVYENRTPQRIPGVALHVVEKGERSGSKPRNDVISQMRIRLCNGEQNLASPSKGATKPSGDQMQKRVRHIIFFNRTQETDLESTGEPSSDSEEEDQAQNFLVKDPNIELPPEHWQIGKLVKYIKGGNQTSTTISLCALYDMPLDTEVCQLAVRDTGGVEVLVNLLETDEVRCKLGALKILKEISQNLELRRAISDQGGIPPMVELLRSPNRDLKCLSAEAIANVAKFARARRTVRQQGGIKKLVALLDVNNYCGDVRSPDVERDLEVARCGALALWSCSRSVRARAAMKKAGVISLLARLLKSPYEALLVPTVGILEECASEHDYRVAIRTEGMIEDLVAHLRVQNEELQMHCAATIFKCAVEQETRDLVRQYGGLPPLLELLSVNENKELQAAATGAIWKCAISPENARELQKGDVISKLVAILTQQPEEVLVNVVGALGEMATNKSHIPLIRQANGIPPLIALLTGTNEDLLINTTRALGRIAEDQESAPVIEKNDGVRLLWSLLKSTNPSVQANAAWALCPCIENVAEGGEMVRSFVGGLELVISLLRSPSMEVRAAICGVISKIAQDEENLAVITDHGVVPLLSELSYTPRRISDGLGDRLLGDNRVISFETRQTEDSLRRPLAEAVARCCCWATNRSDFGKNGAVEPLVCYLKSEDPAVQCATAKALYQLSRHPENCVVMHAAGAVKYLVDLVSSNNEELQEAASSCIANIRRIALAHVKAQQEWQARETRQQFVRHAEVPARSSPGPRTSTISPTTTTLKMP</sequence>
<dbReference type="OrthoDB" id="1683831at2759"/>
<dbReference type="STRING" id="60517.A0A0R3W513"/>
<feature type="repeat" description="ARM" evidence="1">
    <location>
        <begin position="631"/>
        <end position="673"/>
    </location>
</feature>
<feature type="repeat" description="ARM" evidence="1">
    <location>
        <begin position="589"/>
        <end position="627"/>
    </location>
</feature>
<dbReference type="SMART" id="SM00185">
    <property type="entry name" value="ARM"/>
    <property type="match status" value="12"/>
</dbReference>
<organism evidence="5">
    <name type="scientific">Taenia asiatica</name>
    <name type="common">Asian tapeworm</name>
    <dbReference type="NCBI Taxonomy" id="60517"/>
    <lineage>
        <taxon>Eukaryota</taxon>
        <taxon>Metazoa</taxon>
        <taxon>Spiralia</taxon>
        <taxon>Lophotrochozoa</taxon>
        <taxon>Platyhelminthes</taxon>
        <taxon>Cestoda</taxon>
        <taxon>Eucestoda</taxon>
        <taxon>Cyclophyllidea</taxon>
        <taxon>Taeniidae</taxon>
        <taxon>Taenia</taxon>
    </lineage>
</organism>
<reference evidence="3 4" key="2">
    <citation type="submission" date="2018-11" db="EMBL/GenBank/DDBJ databases">
        <authorList>
            <consortium name="Pathogen Informatics"/>
        </authorList>
    </citation>
    <scope>NUCLEOTIDE SEQUENCE [LARGE SCALE GENOMIC DNA]</scope>
</reference>
<reference evidence="5" key="1">
    <citation type="submission" date="2017-02" db="UniProtKB">
        <authorList>
            <consortium name="WormBaseParasite"/>
        </authorList>
    </citation>
    <scope>IDENTIFICATION</scope>
</reference>
<dbReference type="Proteomes" id="UP000282613">
    <property type="component" value="Unassembled WGS sequence"/>
</dbReference>
<feature type="region of interest" description="Disordered" evidence="2">
    <location>
        <begin position="958"/>
        <end position="983"/>
    </location>
</feature>
<feature type="repeat" description="ARM" evidence="1">
    <location>
        <begin position="756"/>
        <end position="798"/>
    </location>
</feature>
<evidence type="ECO:0000313" key="5">
    <source>
        <dbReference type="WBParaSite" id="TASK_0000518001-mRNA-1"/>
    </source>
</evidence>
<feature type="region of interest" description="Disordered" evidence="2">
    <location>
        <begin position="291"/>
        <end position="312"/>
    </location>
</feature>
<dbReference type="Pfam" id="PF00514">
    <property type="entry name" value="Arm"/>
    <property type="match status" value="4"/>
</dbReference>
<gene>
    <name evidence="3" type="ORF">TASK_LOCUS5181</name>
</gene>
<dbReference type="PANTHER" id="PTHR46241">
    <property type="entry name" value="ARMADILLO REPEAT-CONTAINING PROTEIN 4 ARMC4"/>
    <property type="match status" value="1"/>
</dbReference>
<proteinExistence type="predicted"/>
<protein>
    <submittedName>
        <fullName evidence="5">Armadillo</fullName>
    </submittedName>
</protein>
<dbReference type="InterPro" id="IPR011989">
    <property type="entry name" value="ARM-like"/>
</dbReference>
<feature type="compositionally biased region" description="Low complexity" evidence="2">
    <location>
        <begin position="964"/>
        <end position="983"/>
    </location>
</feature>
<dbReference type="SUPFAM" id="SSF48371">
    <property type="entry name" value="ARM repeat"/>
    <property type="match status" value="2"/>
</dbReference>
<feature type="repeat" description="ARM" evidence="1">
    <location>
        <begin position="412"/>
        <end position="454"/>
    </location>
</feature>
<keyword evidence="4" id="KW-1185">Reference proteome</keyword>
<evidence type="ECO:0000313" key="4">
    <source>
        <dbReference type="Proteomes" id="UP000282613"/>
    </source>
</evidence>
<evidence type="ECO:0000256" key="2">
    <source>
        <dbReference type="SAM" id="MobiDB-lite"/>
    </source>
</evidence>
<dbReference type="AlphaFoldDB" id="A0A0R3W513"/>
<evidence type="ECO:0000256" key="1">
    <source>
        <dbReference type="PROSITE-ProRule" id="PRU00259"/>
    </source>
</evidence>
<accession>A0A0R3W513</accession>
<dbReference type="PROSITE" id="PS50176">
    <property type="entry name" value="ARM_REPEAT"/>
    <property type="match status" value="7"/>
</dbReference>